<comment type="caution">
    <text evidence="1">The sequence shown here is derived from an EMBL/GenBank/DDBJ whole genome shotgun (WGS) entry which is preliminary data.</text>
</comment>
<evidence type="ECO:0000313" key="2">
    <source>
        <dbReference type="Proteomes" id="UP000821865"/>
    </source>
</evidence>
<organism evidence="1 2">
    <name type="scientific">Dermacentor silvarum</name>
    <name type="common">Tick</name>
    <dbReference type="NCBI Taxonomy" id="543639"/>
    <lineage>
        <taxon>Eukaryota</taxon>
        <taxon>Metazoa</taxon>
        <taxon>Ecdysozoa</taxon>
        <taxon>Arthropoda</taxon>
        <taxon>Chelicerata</taxon>
        <taxon>Arachnida</taxon>
        <taxon>Acari</taxon>
        <taxon>Parasitiformes</taxon>
        <taxon>Ixodida</taxon>
        <taxon>Ixodoidea</taxon>
        <taxon>Ixodidae</taxon>
        <taxon>Rhipicephalinae</taxon>
        <taxon>Dermacentor</taxon>
    </lineage>
</organism>
<sequence length="94" mass="10909">MLCRLQLTHTARAKDLCQMSPVEAMEKYPYLADKEWDERVPLTPCVVYSGHNLEQAEFLHLCVDKERLFMVKNAEEGVMAIMSAFFCIEHSIWA</sequence>
<accession>A0ACB8DN94</accession>
<gene>
    <name evidence="1" type="ORF">HPB49_007320</name>
</gene>
<name>A0ACB8DN94_DERSI</name>
<keyword evidence="2" id="KW-1185">Reference proteome</keyword>
<dbReference type="Proteomes" id="UP000821865">
    <property type="component" value="Chromosome 10"/>
</dbReference>
<dbReference type="EMBL" id="CM023479">
    <property type="protein sequence ID" value="KAH7973937.1"/>
    <property type="molecule type" value="Genomic_DNA"/>
</dbReference>
<evidence type="ECO:0000313" key="1">
    <source>
        <dbReference type="EMBL" id="KAH7973937.1"/>
    </source>
</evidence>
<proteinExistence type="predicted"/>
<protein>
    <submittedName>
        <fullName evidence="1">Uncharacterized protein</fullName>
    </submittedName>
</protein>
<reference evidence="1" key="1">
    <citation type="submission" date="2020-05" db="EMBL/GenBank/DDBJ databases">
        <title>Large-scale comparative analyses of tick genomes elucidate their genetic diversity and vector capacities.</title>
        <authorList>
            <person name="Jia N."/>
            <person name="Wang J."/>
            <person name="Shi W."/>
            <person name="Du L."/>
            <person name="Sun Y."/>
            <person name="Zhan W."/>
            <person name="Jiang J."/>
            <person name="Wang Q."/>
            <person name="Zhang B."/>
            <person name="Ji P."/>
            <person name="Sakyi L.B."/>
            <person name="Cui X."/>
            <person name="Yuan T."/>
            <person name="Jiang B."/>
            <person name="Yang W."/>
            <person name="Lam T.T.-Y."/>
            <person name="Chang Q."/>
            <person name="Ding S."/>
            <person name="Wang X."/>
            <person name="Zhu J."/>
            <person name="Ruan X."/>
            <person name="Zhao L."/>
            <person name="Wei J."/>
            <person name="Que T."/>
            <person name="Du C."/>
            <person name="Cheng J."/>
            <person name="Dai P."/>
            <person name="Han X."/>
            <person name="Huang E."/>
            <person name="Gao Y."/>
            <person name="Liu J."/>
            <person name="Shao H."/>
            <person name="Ye R."/>
            <person name="Li L."/>
            <person name="Wei W."/>
            <person name="Wang X."/>
            <person name="Wang C."/>
            <person name="Yang T."/>
            <person name="Huo Q."/>
            <person name="Li W."/>
            <person name="Guo W."/>
            <person name="Chen H."/>
            <person name="Zhou L."/>
            <person name="Ni X."/>
            <person name="Tian J."/>
            <person name="Zhou Y."/>
            <person name="Sheng Y."/>
            <person name="Liu T."/>
            <person name="Pan Y."/>
            <person name="Xia L."/>
            <person name="Li J."/>
            <person name="Zhao F."/>
            <person name="Cao W."/>
        </authorList>
    </citation>
    <scope>NUCLEOTIDE SEQUENCE</scope>
    <source>
        <strain evidence="1">Dsil-2018</strain>
    </source>
</reference>